<accession>A0A6V7QFB7</accession>
<sequence>MHAGKSYWPELVGAKPLDAKAVILSENPHVDNVVIAVYPGIAPPDFCCNRVYVWIDRPDGTLVGAKPLDAKAVILRENPQVDNVMIVVYPGIAPPDFCCNRVYVWINRPDGTVLFAPTIG</sequence>
<dbReference type="InterPro" id="IPR036354">
    <property type="entry name" value="Prot_inh_pot1_sf"/>
</dbReference>
<evidence type="ECO:0000256" key="2">
    <source>
        <dbReference type="ARBA" id="ARBA00022690"/>
    </source>
</evidence>
<dbReference type="EMBL" id="LR862135">
    <property type="protein sequence ID" value="CAD1841842.1"/>
    <property type="molecule type" value="Genomic_DNA"/>
</dbReference>
<dbReference type="InterPro" id="IPR000864">
    <property type="entry name" value="Prot_inh_pot1"/>
</dbReference>
<dbReference type="PANTHER" id="PTHR33091">
    <property type="entry name" value="PROTEIN, PUTATIVE, EXPRESSED-RELATED"/>
    <property type="match status" value="1"/>
</dbReference>
<dbReference type="AlphaFoldDB" id="A0A6V7QFB7"/>
<protein>
    <recommendedName>
        <fullName evidence="5">Proteinase inhibitor</fullName>
    </recommendedName>
</protein>
<dbReference type="SUPFAM" id="SSF54654">
    <property type="entry name" value="CI-2 family of serine protease inhibitors"/>
    <property type="match status" value="2"/>
</dbReference>
<dbReference type="Gene3D" id="3.30.10.10">
    <property type="entry name" value="Trypsin Inhibitor V, subunit A"/>
    <property type="match status" value="2"/>
</dbReference>
<proteinExistence type="inferred from homology"/>
<dbReference type="PANTHER" id="PTHR33091:SF94">
    <property type="entry name" value="PROTEASE INHIBITOR PROTEIN"/>
    <property type="match status" value="1"/>
</dbReference>
<evidence type="ECO:0000313" key="4">
    <source>
        <dbReference type="EMBL" id="CAD1841842.1"/>
    </source>
</evidence>
<gene>
    <name evidence="4" type="ORF">CB5_LOCUS25053</name>
</gene>
<name>A0A6V7QFB7_ANACO</name>
<keyword evidence="2" id="KW-0646">Protease inhibitor</keyword>
<reference evidence="4" key="1">
    <citation type="submission" date="2020-07" db="EMBL/GenBank/DDBJ databases">
        <authorList>
            <person name="Lin J."/>
        </authorList>
    </citation>
    <scope>NUCLEOTIDE SEQUENCE</scope>
</reference>
<evidence type="ECO:0000256" key="3">
    <source>
        <dbReference type="ARBA" id="ARBA00022900"/>
    </source>
</evidence>
<comment type="similarity">
    <text evidence="1">Belongs to the protease inhibitor I13 (potato type I serine protease inhibitor) family.</text>
</comment>
<dbReference type="Pfam" id="PF00280">
    <property type="entry name" value="potato_inhibit"/>
    <property type="match status" value="2"/>
</dbReference>
<keyword evidence="3" id="KW-0722">Serine protease inhibitor</keyword>
<evidence type="ECO:0000256" key="1">
    <source>
        <dbReference type="ARBA" id="ARBA00008210"/>
    </source>
</evidence>
<dbReference type="GO" id="GO:0009611">
    <property type="term" value="P:response to wounding"/>
    <property type="evidence" value="ECO:0007669"/>
    <property type="project" value="InterPro"/>
</dbReference>
<dbReference type="GO" id="GO:0004867">
    <property type="term" value="F:serine-type endopeptidase inhibitor activity"/>
    <property type="evidence" value="ECO:0007669"/>
    <property type="project" value="UniProtKB-KW"/>
</dbReference>
<evidence type="ECO:0008006" key="5">
    <source>
        <dbReference type="Google" id="ProtNLM"/>
    </source>
</evidence>
<organism evidence="4">
    <name type="scientific">Ananas comosus var. bracteatus</name>
    <name type="common">red pineapple</name>
    <dbReference type="NCBI Taxonomy" id="296719"/>
    <lineage>
        <taxon>Eukaryota</taxon>
        <taxon>Viridiplantae</taxon>
        <taxon>Streptophyta</taxon>
        <taxon>Embryophyta</taxon>
        <taxon>Tracheophyta</taxon>
        <taxon>Spermatophyta</taxon>
        <taxon>Magnoliopsida</taxon>
        <taxon>Liliopsida</taxon>
        <taxon>Poales</taxon>
        <taxon>Bromeliaceae</taxon>
        <taxon>Bromelioideae</taxon>
        <taxon>Ananas</taxon>
    </lineage>
</organism>